<dbReference type="OrthoDB" id="7593450at2"/>
<comment type="caution">
    <text evidence="1">The sequence shown here is derived from an EMBL/GenBank/DDBJ whole genome shotgun (WGS) entry which is preliminary data.</text>
</comment>
<evidence type="ECO:0008006" key="3">
    <source>
        <dbReference type="Google" id="ProtNLM"/>
    </source>
</evidence>
<dbReference type="Gene3D" id="1.25.40.10">
    <property type="entry name" value="Tetratricopeptide repeat domain"/>
    <property type="match status" value="1"/>
</dbReference>
<sequence>MITLDSNVQPSAHSVIEFWKQAGPKHWFATDPLARFYARQMIEVGMDKQIEASLRVFCYLPFEHSEDWADQQLSVKLHQDFEPKDVKWAKDHADIIEKFGRFPHRNEVLGRETTDEERAFLASGGFAG</sequence>
<dbReference type="AlphaFoldDB" id="A0A0J6ITB4"/>
<dbReference type="PATRIC" id="fig|1608994.3.peg.925"/>
<dbReference type="SUPFAM" id="SSF48452">
    <property type="entry name" value="TPR-like"/>
    <property type="match status" value="1"/>
</dbReference>
<accession>A0A0J6ITB4</accession>
<evidence type="ECO:0000313" key="1">
    <source>
        <dbReference type="EMBL" id="KMN15523.1"/>
    </source>
</evidence>
<gene>
    <name evidence="1" type="ORF">TU86_01765</name>
</gene>
<dbReference type="EMBL" id="JYLF01000001">
    <property type="protein sequence ID" value="KMN15523.1"/>
    <property type="molecule type" value="Genomic_DNA"/>
</dbReference>
<dbReference type="InterPro" id="IPR010323">
    <property type="entry name" value="DUF924"/>
</dbReference>
<protein>
    <recommendedName>
        <fullName evidence="3">DUF924 domain-containing protein</fullName>
    </recommendedName>
</protein>
<name>A0A0J6ITB4_9PSED</name>
<dbReference type="InterPro" id="IPR011990">
    <property type="entry name" value="TPR-like_helical_dom_sf"/>
</dbReference>
<dbReference type="Pfam" id="PF06041">
    <property type="entry name" value="DUF924"/>
    <property type="match status" value="1"/>
</dbReference>
<proteinExistence type="predicted"/>
<organism evidence="1 2">
    <name type="scientific">Pseudomonas weihenstephanensis</name>
    <dbReference type="NCBI Taxonomy" id="1608994"/>
    <lineage>
        <taxon>Bacteria</taxon>
        <taxon>Pseudomonadati</taxon>
        <taxon>Pseudomonadota</taxon>
        <taxon>Gammaproteobacteria</taxon>
        <taxon>Pseudomonadales</taxon>
        <taxon>Pseudomonadaceae</taxon>
        <taxon>Pseudomonas</taxon>
    </lineage>
</organism>
<evidence type="ECO:0000313" key="2">
    <source>
        <dbReference type="Proteomes" id="UP000036325"/>
    </source>
</evidence>
<reference evidence="1 2" key="1">
    <citation type="submission" date="2015-02" db="EMBL/GenBank/DDBJ databases">
        <title>Pseudomonas helleri sp. nov. and Pseudomonas weihenstephanensis sp. nov., isolated from raw cows milk.</title>
        <authorList>
            <person name="von Neubeck M."/>
            <person name="Huptas C."/>
            <person name="Wenning M."/>
            <person name="Scherer S."/>
        </authorList>
    </citation>
    <scope>NUCLEOTIDE SEQUENCE [LARGE SCALE GENOMIC DNA]</scope>
    <source>
        <strain evidence="1 2">DSM 29166</strain>
    </source>
</reference>
<dbReference type="Proteomes" id="UP000036325">
    <property type="component" value="Unassembled WGS sequence"/>
</dbReference>